<dbReference type="GO" id="GO:0000287">
    <property type="term" value="F:magnesium ion binding"/>
    <property type="evidence" value="ECO:0007669"/>
    <property type="project" value="UniProtKB-UniRule"/>
</dbReference>
<feature type="binding site" evidence="2">
    <location>
        <position position="94"/>
    </location>
    <ligand>
        <name>Mg(2+)</name>
        <dbReference type="ChEBI" id="CHEBI:18420"/>
    </ligand>
</feature>
<dbReference type="UniPathway" id="UPA00078">
    <property type="reaction ID" value="UER00161"/>
</dbReference>
<comment type="subunit">
    <text evidence="2">Homodimer.</text>
</comment>
<dbReference type="PANTHER" id="PTHR43210">
    <property type="entry name" value="DETHIOBIOTIN SYNTHETASE"/>
    <property type="match status" value="1"/>
</dbReference>
<keyword evidence="2" id="KW-0460">Magnesium</keyword>
<comment type="catalytic activity">
    <reaction evidence="2">
        <text>(7R,8S)-7,8-diammoniononanoate + CO2 + ATP = (4R,5S)-dethiobiotin + ADP + phosphate + 3 H(+)</text>
        <dbReference type="Rhea" id="RHEA:15805"/>
        <dbReference type="ChEBI" id="CHEBI:15378"/>
        <dbReference type="ChEBI" id="CHEBI:16526"/>
        <dbReference type="ChEBI" id="CHEBI:30616"/>
        <dbReference type="ChEBI" id="CHEBI:43474"/>
        <dbReference type="ChEBI" id="CHEBI:149469"/>
        <dbReference type="ChEBI" id="CHEBI:149473"/>
        <dbReference type="ChEBI" id="CHEBI:456216"/>
        <dbReference type="EC" id="6.3.3.3"/>
    </reaction>
</comment>
<dbReference type="InterPro" id="IPR027417">
    <property type="entry name" value="P-loop_NTPase"/>
</dbReference>
<feature type="binding site" evidence="2">
    <location>
        <position position="41"/>
    </location>
    <ligand>
        <name>Mg(2+)</name>
        <dbReference type="ChEBI" id="CHEBI:18420"/>
    </ligand>
</feature>
<evidence type="ECO:0000256" key="1">
    <source>
        <dbReference type="ARBA" id="ARBA00022756"/>
    </source>
</evidence>
<comment type="function">
    <text evidence="2">Catalyzes a mechanistically unusual reaction, the ATP-dependent insertion of CO2 between the N7 and N8 nitrogen atoms of 7,8-diaminopelargonic acid (DAPA, also called 7,8-diammoniononanoate) to form a ureido ring.</text>
</comment>
<dbReference type="HAMAP" id="MF_00336">
    <property type="entry name" value="BioD"/>
    <property type="match status" value="1"/>
</dbReference>
<dbReference type="Gene3D" id="3.40.50.300">
    <property type="entry name" value="P-loop containing nucleotide triphosphate hydrolases"/>
    <property type="match status" value="1"/>
</dbReference>
<dbReference type="Proteomes" id="UP000052237">
    <property type="component" value="Unassembled WGS sequence"/>
</dbReference>
<dbReference type="CDD" id="cd03109">
    <property type="entry name" value="DTBS"/>
    <property type="match status" value="1"/>
</dbReference>
<feature type="binding site" evidence="2">
    <location>
        <position position="41"/>
    </location>
    <ligand>
        <name>ATP</name>
        <dbReference type="ChEBI" id="CHEBI:30616"/>
    </ligand>
</feature>
<sequence length="203" mass="22469">MRNICISGIHTDAGKSCASAALCYAFGFEYFKLIQAGSSTDKSFVEAKVANLVSHAPGISLKTAASPHVGMIKENVTFEGLKINIPKQNGVLVELAGGLYCPMDSKKYMIDYIEAKKLPTFLVSRNYLGSINHTVLSLEALKSKNIEILGVIFSDEKDELSEEYLKRQYPNLNFFNLKNFDKFGFENAADDLRKQILKAGVKL</sequence>
<keyword evidence="2 3" id="KW-0436">Ligase</keyword>
<feature type="active site" evidence="2">
    <location>
        <position position="32"/>
    </location>
</feature>
<reference evidence="5 6" key="1">
    <citation type="submission" date="2015-11" db="EMBL/GenBank/DDBJ databases">
        <authorList>
            <consortium name="Pathogen Informatics"/>
        </authorList>
    </citation>
    <scope>NUCLEOTIDE SEQUENCE [LARGE SCALE GENOMIC DNA]</scope>
    <source>
        <strain evidence="3 5">006A-0059</strain>
        <strain evidence="4 6">007A-0283</strain>
    </source>
</reference>
<feature type="binding site" evidence="2">
    <location>
        <begin position="154"/>
        <end position="155"/>
    </location>
    <ligand>
        <name>ATP</name>
        <dbReference type="ChEBI" id="CHEBI:30616"/>
    </ligand>
</feature>
<dbReference type="EMBL" id="FAVB01000003">
    <property type="protein sequence ID" value="CUU84158.1"/>
    <property type="molecule type" value="Genomic_DNA"/>
</dbReference>
<comment type="cofactor">
    <cofactor evidence="2">
        <name>Mg(2+)</name>
        <dbReference type="ChEBI" id="CHEBI:18420"/>
    </cofactor>
</comment>
<dbReference type="GO" id="GO:0009102">
    <property type="term" value="P:biotin biosynthetic process"/>
    <property type="evidence" value="ECO:0007669"/>
    <property type="project" value="UniProtKB-UniRule"/>
</dbReference>
<dbReference type="InterPro" id="IPR004472">
    <property type="entry name" value="DTB_synth_BioD"/>
</dbReference>
<feature type="binding site" evidence="2">
    <location>
        <begin position="94"/>
        <end position="97"/>
    </location>
    <ligand>
        <name>ATP</name>
        <dbReference type="ChEBI" id="CHEBI:30616"/>
    </ligand>
</feature>
<dbReference type="Pfam" id="PF13500">
    <property type="entry name" value="AAA_26"/>
    <property type="match status" value="1"/>
</dbReference>
<keyword evidence="1 2" id="KW-0093">Biotin biosynthesis</keyword>
<comment type="pathway">
    <text evidence="2">Cofactor biosynthesis; biotin biosynthesis; biotin from 7,8-diaminononanoate: step 1/2.</text>
</comment>
<keyword evidence="2" id="KW-0547">Nucleotide-binding</keyword>
<comment type="subcellular location">
    <subcellularLocation>
        <location evidence="2">Cytoplasm</location>
    </subcellularLocation>
</comment>
<dbReference type="EC" id="6.3.3.3" evidence="2"/>
<comment type="caution">
    <text evidence="2">Lacks conserved residue(s) required for the propagation of feature annotation.</text>
</comment>
<comment type="similarity">
    <text evidence="2">Belongs to the dethiobiotin synthetase family.</text>
</comment>
<dbReference type="PANTHER" id="PTHR43210:SF5">
    <property type="entry name" value="DETHIOBIOTIN SYNTHETASE"/>
    <property type="match status" value="1"/>
</dbReference>
<organism evidence="3 5">
    <name type="scientific">Campylobacter hyointestinalis subsp. hyointestinalis</name>
    <dbReference type="NCBI Taxonomy" id="91352"/>
    <lineage>
        <taxon>Bacteria</taxon>
        <taxon>Pseudomonadati</taxon>
        <taxon>Campylobacterota</taxon>
        <taxon>Epsilonproteobacteria</taxon>
        <taxon>Campylobacterales</taxon>
        <taxon>Campylobacteraceae</taxon>
        <taxon>Campylobacter</taxon>
    </lineage>
</organism>
<dbReference type="AlphaFoldDB" id="A0A0S4SCK8"/>
<gene>
    <name evidence="2 3" type="primary">bioD</name>
    <name evidence="3" type="ORF">ERS686654_01496</name>
    <name evidence="4" type="ORF">ERS739223_01548</name>
</gene>
<protein>
    <recommendedName>
        <fullName evidence="2">ATP-dependent dethiobiotin synthetase BioD</fullName>
        <ecNumber evidence="2">6.3.3.3</ecNumber>
    </recommendedName>
    <alternativeName>
        <fullName evidence="2">DTB synthetase</fullName>
        <shortName evidence="2">DTBS</shortName>
    </alternativeName>
    <alternativeName>
        <fullName evidence="2">Dethiobiotin synthase</fullName>
    </alternativeName>
</protein>
<dbReference type="RefSeq" id="WP_059434584.1">
    <property type="nucleotide sequence ID" value="NZ_FAUY01000003.1"/>
</dbReference>
<dbReference type="GO" id="GO:0005524">
    <property type="term" value="F:ATP binding"/>
    <property type="evidence" value="ECO:0007669"/>
    <property type="project" value="UniProtKB-UniRule"/>
</dbReference>
<dbReference type="Proteomes" id="UP000052245">
    <property type="component" value="Unassembled WGS sequence"/>
</dbReference>
<dbReference type="EMBL" id="FAVC01000003">
    <property type="protein sequence ID" value="CUU90283.1"/>
    <property type="molecule type" value="Genomic_DNA"/>
</dbReference>
<evidence type="ECO:0000313" key="6">
    <source>
        <dbReference type="Proteomes" id="UP000052245"/>
    </source>
</evidence>
<evidence type="ECO:0000313" key="3">
    <source>
        <dbReference type="EMBL" id="CUU84158.1"/>
    </source>
</evidence>
<dbReference type="GO" id="GO:0005829">
    <property type="term" value="C:cytosol"/>
    <property type="evidence" value="ECO:0007669"/>
    <property type="project" value="TreeGrafter"/>
</dbReference>
<evidence type="ECO:0000313" key="4">
    <source>
        <dbReference type="EMBL" id="CUU90283.1"/>
    </source>
</evidence>
<feature type="binding site" evidence="2">
    <location>
        <position position="16"/>
    </location>
    <ligand>
        <name>Mg(2+)</name>
        <dbReference type="ChEBI" id="CHEBI:18420"/>
    </ligand>
</feature>
<keyword evidence="2" id="KW-0067">ATP-binding</keyword>
<evidence type="ECO:0000256" key="2">
    <source>
        <dbReference type="HAMAP-Rule" id="MF_00336"/>
    </source>
</evidence>
<dbReference type="SUPFAM" id="SSF52540">
    <property type="entry name" value="P-loop containing nucleoside triphosphate hydrolases"/>
    <property type="match status" value="1"/>
</dbReference>
<keyword evidence="5" id="KW-1185">Reference proteome</keyword>
<comment type="caution">
    <text evidence="3">The sequence shown here is derived from an EMBL/GenBank/DDBJ whole genome shotgun (WGS) entry which is preliminary data.</text>
</comment>
<dbReference type="PIRSF" id="PIRSF006755">
    <property type="entry name" value="DTB_synth"/>
    <property type="match status" value="1"/>
</dbReference>
<accession>A0A0S4SCK8</accession>
<name>A0A0S4SCK8_CAMHY</name>
<keyword evidence="2" id="KW-0479">Metal-binding</keyword>
<evidence type="ECO:0000313" key="5">
    <source>
        <dbReference type="Proteomes" id="UP000052237"/>
    </source>
</evidence>
<keyword evidence="2" id="KW-0963">Cytoplasm</keyword>
<dbReference type="GO" id="GO:0004141">
    <property type="term" value="F:dethiobiotin synthase activity"/>
    <property type="evidence" value="ECO:0007669"/>
    <property type="project" value="UniProtKB-UniRule"/>
</dbReference>
<proteinExistence type="inferred from homology"/>
<accession>A0A9W5AV13</accession>